<keyword evidence="1" id="KW-0479">Metal-binding</keyword>
<organism evidence="6 7">
    <name type="scientific">Auritidibacter ignavus</name>
    <dbReference type="NCBI Taxonomy" id="678932"/>
    <lineage>
        <taxon>Bacteria</taxon>
        <taxon>Bacillati</taxon>
        <taxon>Actinomycetota</taxon>
        <taxon>Actinomycetes</taxon>
        <taxon>Micrococcales</taxon>
        <taxon>Micrococcaceae</taxon>
        <taxon>Auritidibacter</taxon>
    </lineage>
</organism>
<evidence type="ECO:0000313" key="6">
    <source>
        <dbReference type="EMBL" id="WGH92896.1"/>
    </source>
</evidence>
<evidence type="ECO:0000256" key="2">
    <source>
        <dbReference type="PIRSR" id="PIRSR018249-2"/>
    </source>
</evidence>
<keyword evidence="6" id="KW-0808">Transferase</keyword>
<feature type="binding site" evidence="2">
    <location>
        <position position="80"/>
    </location>
    <ligand>
        <name>S-adenosyl-L-methionine</name>
        <dbReference type="ChEBI" id="CHEBI:59789"/>
    </ligand>
</feature>
<feature type="domain" description="23S rRNA (guanine(745)-N(1))-methyltransferase N-terminal" evidence="5">
    <location>
        <begin position="19"/>
        <end position="52"/>
    </location>
</feature>
<dbReference type="PIRSF" id="PIRSF018249">
    <property type="entry name" value="MyrA_prd"/>
    <property type="match status" value="1"/>
</dbReference>
<evidence type="ECO:0000259" key="5">
    <source>
        <dbReference type="Pfam" id="PF21302"/>
    </source>
</evidence>
<dbReference type="InterPro" id="IPR016718">
    <property type="entry name" value="rRNA_m1G-MeTrfase_A_prd"/>
</dbReference>
<dbReference type="InterPro" id="IPR048647">
    <property type="entry name" value="RlmA_N"/>
</dbReference>
<dbReference type="InterPro" id="IPR029063">
    <property type="entry name" value="SAM-dependent_MTases_sf"/>
</dbReference>
<feature type="binding site" evidence="1">
    <location>
        <position position="40"/>
    </location>
    <ligand>
        <name>Zn(2+)</name>
        <dbReference type="ChEBI" id="CHEBI:29105"/>
    </ligand>
</feature>
<feature type="region of interest" description="Disordered" evidence="3">
    <location>
        <begin position="96"/>
        <end position="120"/>
    </location>
</feature>
<feature type="binding site" evidence="1">
    <location>
        <position position="36"/>
    </location>
    <ligand>
        <name>Zn(2+)</name>
        <dbReference type="ChEBI" id="CHEBI:29105"/>
    </ligand>
</feature>
<feature type="compositionally biased region" description="Basic and acidic residues" evidence="3">
    <location>
        <begin position="105"/>
        <end position="120"/>
    </location>
</feature>
<dbReference type="EMBL" id="CP122566">
    <property type="protein sequence ID" value="WGH92896.1"/>
    <property type="molecule type" value="Genomic_DNA"/>
</dbReference>
<feature type="binding site" evidence="1">
    <location>
        <position position="20"/>
    </location>
    <ligand>
        <name>Zn(2+)</name>
        <dbReference type="ChEBI" id="CHEBI:29105"/>
    </ligand>
</feature>
<keyword evidence="1" id="KW-0862">Zinc</keyword>
<dbReference type="AlphaFoldDB" id="A0AAJ6DC86"/>
<dbReference type="GO" id="GO:0046872">
    <property type="term" value="F:metal ion binding"/>
    <property type="evidence" value="ECO:0007669"/>
    <property type="project" value="UniProtKB-KW"/>
</dbReference>
<dbReference type="SUPFAM" id="SSF53335">
    <property type="entry name" value="S-adenosyl-L-methionine-dependent methyltransferases"/>
    <property type="match status" value="1"/>
</dbReference>
<gene>
    <name evidence="6" type="ORF">QDX21_11455</name>
</gene>
<feature type="binding site" evidence="2">
    <location>
        <begin position="136"/>
        <end position="137"/>
    </location>
    <ligand>
        <name>S-adenosyl-L-methionine</name>
        <dbReference type="ChEBI" id="CHEBI:59789"/>
    </ligand>
</feature>
<proteinExistence type="predicted"/>
<reference evidence="6 7" key="1">
    <citation type="submission" date="2023-03" db="EMBL/GenBank/DDBJ databases">
        <title>Complete genome sequences of several Auritidibacter ignavus strains isolated from ear infections.</title>
        <authorList>
            <person name="Baehr T."/>
            <person name="Baumhoegger A.M."/>
        </authorList>
    </citation>
    <scope>NUCLEOTIDE SEQUENCE [LARGE SCALE GENOMIC DNA]</scope>
    <source>
        <strain evidence="6 7">BABAE-6</strain>
    </source>
</reference>
<dbReference type="GO" id="GO:0032259">
    <property type="term" value="P:methylation"/>
    <property type="evidence" value="ECO:0007669"/>
    <property type="project" value="UniProtKB-KW"/>
</dbReference>
<accession>A0AAJ6DC86</accession>
<evidence type="ECO:0000313" key="7">
    <source>
        <dbReference type="Proteomes" id="UP001224674"/>
    </source>
</evidence>
<dbReference type="Pfam" id="PF21302">
    <property type="entry name" value="Zn_ribbon_RlmA"/>
    <property type="match status" value="1"/>
</dbReference>
<keyword evidence="6" id="KW-0489">Methyltransferase</keyword>
<evidence type="ECO:0000259" key="4">
    <source>
        <dbReference type="Pfam" id="PF08241"/>
    </source>
</evidence>
<dbReference type="Pfam" id="PF08241">
    <property type="entry name" value="Methyltransf_11"/>
    <property type="match status" value="1"/>
</dbReference>
<feature type="domain" description="Methyltransferase type 11" evidence="4">
    <location>
        <begin position="131"/>
        <end position="217"/>
    </location>
</feature>
<evidence type="ECO:0000256" key="1">
    <source>
        <dbReference type="PIRSR" id="PIRSR018249-1"/>
    </source>
</evidence>
<keyword evidence="7" id="KW-1185">Reference proteome</keyword>
<feature type="binding site" evidence="1">
    <location>
        <position position="23"/>
    </location>
    <ligand>
        <name>Zn(2+)</name>
        <dbReference type="ChEBI" id="CHEBI:29105"/>
    </ligand>
</feature>
<evidence type="ECO:0000256" key="3">
    <source>
        <dbReference type="SAM" id="MobiDB-lite"/>
    </source>
</evidence>
<keyword evidence="2" id="KW-0949">S-adenosyl-L-methionine</keyword>
<sequence length="232" mass="24947">MAESSQRLGIPEPIMNVLRCPLCAQSLDQGPARLHCPSGHSFDRAKQGYVTLRRGGPTPKNADTPAMVAARETLLGSGLYAPIRDRLATRITARLTEDQPSPDQHSTDRHSPDQHNTAEHHNDAAAPLVADLGGGTGYYLAGILEHHRPAYGVCIDLSAAALKRAARCHERAAAIGNNLLADPLPLANNSVTVATSIFGPRNLPEIRRVLRNKGVFAVVTPPATTWQNWSDP</sequence>
<dbReference type="InterPro" id="IPR013216">
    <property type="entry name" value="Methyltransf_11"/>
</dbReference>
<dbReference type="Proteomes" id="UP001224674">
    <property type="component" value="Chromosome"/>
</dbReference>
<dbReference type="RefSeq" id="WP_279674774.1">
    <property type="nucleotide sequence ID" value="NZ_CP122566.1"/>
</dbReference>
<protein>
    <submittedName>
        <fullName evidence="6">Methyltransferase domain-containing protein</fullName>
    </submittedName>
</protein>
<dbReference type="Gene3D" id="3.40.50.150">
    <property type="entry name" value="Vaccinia Virus protein VP39"/>
    <property type="match status" value="1"/>
</dbReference>
<dbReference type="GO" id="GO:0008757">
    <property type="term" value="F:S-adenosylmethionine-dependent methyltransferase activity"/>
    <property type="evidence" value="ECO:0007669"/>
    <property type="project" value="InterPro"/>
</dbReference>
<dbReference type="CDD" id="cd02440">
    <property type="entry name" value="AdoMet_MTases"/>
    <property type="match status" value="1"/>
</dbReference>
<name>A0AAJ6DC86_9MICC</name>